<feature type="transmembrane region" description="Helical" evidence="11">
    <location>
        <begin position="780"/>
        <end position="801"/>
    </location>
</feature>
<comment type="catalytic activity">
    <reaction evidence="10">
        <text>hydrogencarbonate(in) + chloride(out) = hydrogencarbonate(out) + chloride(in)</text>
        <dbReference type="Rhea" id="RHEA:72363"/>
        <dbReference type="ChEBI" id="CHEBI:17544"/>
        <dbReference type="ChEBI" id="CHEBI:17996"/>
    </reaction>
</comment>
<dbReference type="GO" id="GO:0005452">
    <property type="term" value="F:solute:inorganic anion antiporter activity"/>
    <property type="evidence" value="ECO:0007669"/>
    <property type="project" value="InterPro"/>
</dbReference>
<dbReference type="Pfam" id="PF00955">
    <property type="entry name" value="HCO3_cotransp"/>
    <property type="match status" value="2"/>
</dbReference>
<evidence type="ECO:0000256" key="3">
    <source>
        <dbReference type="ARBA" id="ARBA00022448"/>
    </source>
</evidence>
<dbReference type="InterPro" id="IPR016152">
    <property type="entry name" value="PTrfase/Anion_transptr"/>
</dbReference>
<keyword evidence="17" id="KW-1185">Reference proteome</keyword>
<feature type="transmembrane region" description="Helical" evidence="11">
    <location>
        <begin position="699"/>
        <end position="722"/>
    </location>
</feature>
<dbReference type="PANTHER" id="PTHR11453">
    <property type="entry name" value="ANION EXCHANGE PROTEIN"/>
    <property type="match status" value="1"/>
</dbReference>
<dbReference type="Pfam" id="PF07565">
    <property type="entry name" value="Band_3_cyto"/>
    <property type="match status" value="1"/>
</dbReference>
<feature type="compositionally biased region" description="Acidic residues" evidence="12">
    <location>
        <begin position="919"/>
        <end position="929"/>
    </location>
</feature>
<dbReference type="STRING" id="283909.R7U0M0"/>
<dbReference type="EnsemblMetazoa" id="CapteT129057">
    <property type="protein sequence ID" value="CapteP129057"/>
    <property type="gene ID" value="CapteG129057"/>
</dbReference>
<dbReference type="EMBL" id="AMQN01010053">
    <property type="status" value="NOT_ANNOTATED_CDS"/>
    <property type="molecule type" value="Genomic_DNA"/>
</dbReference>
<dbReference type="InterPro" id="IPR001717">
    <property type="entry name" value="Anion_exchange"/>
</dbReference>
<feature type="transmembrane region" description="Helical" evidence="11">
    <location>
        <begin position="477"/>
        <end position="502"/>
    </location>
</feature>
<evidence type="ECO:0000256" key="2">
    <source>
        <dbReference type="ARBA" id="ARBA00010993"/>
    </source>
</evidence>
<evidence type="ECO:0000256" key="1">
    <source>
        <dbReference type="ARBA" id="ARBA00004651"/>
    </source>
</evidence>
<dbReference type="GO" id="GO:0008509">
    <property type="term" value="F:monoatomic anion transmembrane transporter activity"/>
    <property type="evidence" value="ECO:0007669"/>
    <property type="project" value="InterPro"/>
</dbReference>
<dbReference type="FunCoup" id="R7U0M0">
    <property type="interactions" value="232"/>
</dbReference>
<evidence type="ECO:0000256" key="12">
    <source>
        <dbReference type="SAM" id="MobiDB-lite"/>
    </source>
</evidence>
<dbReference type="Gene3D" id="1.10.287.570">
    <property type="entry name" value="Helical hairpin bin"/>
    <property type="match status" value="1"/>
</dbReference>
<keyword evidence="8 11" id="KW-0406">Ion transport</keyword>
<dbReference type="Proteomes" id="UP000014760">
    <property type="component" value="Unassembled WGS sequence"/>
</dbReference>
<evidence type="ECO:0000256" key="9">
    <source>
        <dbReference type="ARBA" id="ARBA00023136"/>
    </source>
</evidence>
<dbReference type="HOGENOM" id="CLU_002289_1_0_1"/>
<reference evidence="17" key="1">
    <citation type="submission" date="2012-12" db="EMBL/GenBank/DDBJ databases">
        <authorList>
            <person name="Hellsten U."/>
            <person name="Grimwood J."/>
            <person name="Chapman J.A."/>
            <person name="Shapiro H."/>
            <person name="Aerts A."/>
            <person name="Otillar R.P."/>
            <person name="Terry A.Y."/>
            <person name="Boore J.L."/>
            <person name="Simakov O."/>
            <person name="Marletaz F."/>
            <person name="Cho S.-J."/>
            <person name="Edsinger-Gonzales E."/>
            <person name="Havlak P."/>
            <person name="Kuo D.-H."/>
            <person name="Larsson T."/>
            <person name="Lv J."/>
            <person name="Arendt D."/>
            <person name="Savage R."/>
            <person name="Osoegawa K."/>
            <person name="de Jong P."/>
            <person name="Lindberg D.R."/>
            <person name="Seaver E.C."/>
            <person name="Weisblat D.A."/>
            <person name="Putnam N.H."/>
            <person name="Grigoriev I.V."/>
            <person name="Rokhsar D.S."/>
        </authorList>
    </citation>
    <scope>NUCLEOTIDE SEQUENCE</scope>
    <source>
        <strain evidence="17">I ESC-2004</strain>
    </source>
</reference>
<keyword evidence="7 11" id="KW-1133">Transmembrane helix</keyword>
<dbReference type="GO" id="GO:0051453">
    <property type="term" value="P:regulation of intracellular pH"/>
    <property type="evidence" value="ECO:0007669"/>
    <property type="project" value="TreeGrafter"/>
</dbReference>
<feature type="transmembrane region" description="Helical" evidence="11">
    <location>
        <begin position="509"/>
        <end position="532"/>
    </location>
</feature>
<evidence type="ECO:0000256" key="4">
    <source>
        <dbReference type="ARBA" id="ARBA00022475"/>
    </source>
</evidence>
<dbReference type="PRINTS" id="PR01231">
    <property type="entry name" value="HCO3TRNSPORT"/>
</dbReference>
<sequence length="950" mass="106616">MFSQMFVRLDELCHGPTGDVRWQEKARWIKFEEDVEEEAHRWGKPHLASISFRSMVDLRKCLKKGAVLLDIEEEDLNSIAQRIAEQLVYIDQLEPECKKPLLKVLLKKHRHTDDKKNFIRRRSFSVSKSARYTAPFPPTTNLTMSFFKQANVNRIREIFKNQRESCSTRQTDIHSEHAGVHFNAMLARILKGAEATSVMVGTLGIINNPVCAFVRLSEARPLKGLTEVALPIRFLFLLLVPPGDNVDHYEVGRAISALMANPMFRDAMYDAENRADILDAILDYLDDSIVLPPGEWDKKTLLPIINMAKKKKSGKTEKSEDDKGSTDRTFPQVILLQSSYFPSLAVAPPPEDTLDDPLRRTKRPFGGLVNDIKRRYPKYLSDIKDGLNLQCFATILFIYFACLSPAITFGGLLTEKTERWLGVTEMLVGVSLCGLTFSLVSGQPMLIVGATGPLLVFEEALFQICGLMGVDFISLRVWVGIWVTIITLLVVALEGSFLIHYFTRFIHEIFAALISLILILETLKKLFLIFVYHPLSQFYPDPNPNLTMCLEMADNATLREVVNQPNTALLSMILCFGTFFIAYSLRSFKTSKFLGKHARHVIGDFAIPIAILIMVTLDYFINDTYTEKLDVPDGLKPTDSNKRGWFINPLGSSEASLPVWGMFFAIIPALLMFILVFMETEVTTMILDQKDRQLRKGSGYHLDLLLVGSFATISGLVGFPFVCPATLRSISHISALSVFSATQAPGEKPQLLEVKEQRITAFGVHILLGVSVLMGPLLRLVPIAVLFGVFFYMGVVAMHGLQMVDRVKYMFMPVKHHPDIGYVTRVRTFKMNLFTVIQLSCLALLGVIKFTKAALAFPFVLLMLVPLRLFVLKLFFTDTELREVRSVGIVGVDFHGFVFQLDNEESGSSEEVARQAGEISEDDEEEDNEGGTGGGGGDDDIYRPISTPVN</sequence>
<dbReference type="PANTHER" id="PTHR11453:SF47">
    <property type="entry name" value="ANION EXCHANGE PROTEIN"/>
    <property type="match status" value="1"/>
</dbReference>
<feature type="domain" description="Band 3 cytoplasmic" evidence="14">
    <location>
        <begin position="4"/>
        <end position="297"/>
    </location>
</feature>
<feature type="transmembrane region" description="Helical" evidence="11">
    <location>
        <begin position="854"/>
        <end position="876"/>
    </location>
</feature>
<reference evidence="16" key="3">
    <citation type="submission" date="2015-06" db="UniProtKB">
        <authorList>
            <consortium name="EnsemblMetazoa"/>
        </authorList>
    </citation>
    <scope>IDENTIFICATION</scope>
</reference>
<keyword evidence="4" id="KW-1003">Cell membrane</keyword>
<accession>R7U0M0</accession>
<evidence type="ECO:0000256" key="6">
    <source>
        <dbReference type="ARBA" id="ARBA00022692"/>
    </source>
</evidence>
<evidence type="ECO:0000256" key="10">
    <source>
        <dbReference type="ARBA" id="ARBA00049347"/>
    </source>
</evidence>
<dbReference type="OMA" id="YNANERD"/>
<evidence type="ECO:0000256" key="7">
    <source>
        <dbReference type="ARBA" id="ARBA00022989"/>
    </source>
</evidence>
<evidence type="ECO:0000256" key="8">
    <source>
        <dbReference type="ARBA" id="ARBA00023065"/>
    </source>
</evidence>
<evidence type="ECO:0000256" key="11">
    <source>
        <dbReference type="RuleBase" id="RU362035"/>
    </source>
</evidence>
<feature type="domain" description="Bicarbonate transporter-like transmembrane" evidence="13">
    <location>
        <begin position="549"/>
        <end position="883"/>
    </location>
</feature>
<dbReference type="NCBIfam" id="TIGR00834">
    <property type="entry name" value="ae"/>
    <property type="match status" value="1"/>
</dbReference>
<evidence type="ECO:0000259" key="14">
    <source>
        <dbReference type="Pfam" id="PF07565"/>
    </source>
</evidence>
<feature type="transmembrane region" description="Helical" evidence="11">
    <location>
        <begin position="392"/>
        <end position="413"/>
    </location>
</feature>
<protein>
    <recommendedName>
        <fullName evidence="11">Anion exchange protein</fullName>
    </recommendedName>
</protein>
<dbReference type="InterPro" id="IPR003020">
    <property type="entry name" value="HCO3_transpt_euk"/>
</dbReference>
<reference evidence="15 17" key="2">
    <citation type="journal article" date="2013" name="Nature">
        <title>Insights into bilaterian evolution from three spiralian genomes.</title>
        <authorList>
            <person name="Simakov O."/>
            <person name="Marletaz F."/>
            <person name="Cho S.J."/>
            <person name="Edsinger-Gonzales E."/>
            <person name="Havlak P."/>
            <person name="Hellsten U."/>
            <person name="Kuo D.H."/>
            <person name="Larsson T."/>
            <person name="Lv J."/>
            <person name="Arendt D."/>
            <person name="Savage R."/>
            <person name="Osoegawa K."/>
            <person name="de Jong P."/>
            <person name="Grimwood J."/>
            <person name="Chapman J.A."/>
            <person name="Shapiro H."/>
            <person name="Aerts A."/>
            <person name="Otillar R.P."/>
            <person name="Terry A.Y."/>
            <person name="Boore J.L."/>
            <person name="Grigoriev I.V."/>
            <person name="Lindberg D.R."/>
            <person name="Seaver E.C."/>
            <person name="Weisblat D.A."/>
            <person name="Putnam N.H."/>
            <person name="Rokhsar D.S."/>
        </authorList>
    </citation>
    <scope>NUCLEOTIDE SEQUENCE</scope>
    <source>
        <strain evidence="15 17">I ESC-2004</strain>
    </source>
</reference>
<dbReference type="InterPro" id="IPR013769">
    <property type="entry name" value="Band3_cytoplasmic_dom"/>
</dbReference>
<name>R7U0M0_CAPTE</name>
<dbReference type="OrthoDB" id="1735926at2759"/>
<evidence type="ECO:0000313" key="17">
    <source>
        <dbReference type="Proteomes" id="UP000014760"/>
    </source>
</evidence>
<comment type="similarity">
    <text evidence="2 11">Belongs to the anion exchanger (TC 2.A.31) family.</text>
</comment>
<evidence type="ECO:0000313" key="16">
    <source>
        <dbReference type="EnsemblMetazoa" id="CapteP129057"/>
    </source>
</evidence>
<dbReference type="GO" id="GO:0005886">
    <property type="term" value="C:plasma membrane"/>
    <property type="evidence" value="ECO:0007669"/>
    <property type="project" value="UniProtKB-SubCell"/>
</dbReference>
<dbReference type="PRINTS" id="PR00165">
    <property type="entry name" value="ANIONEXCHNGR"/>
</dbReference>
<keyword evidence="6 11" id="KW-0812">Transmembrane</keyword>
<dbReference type="Gene3D" id="3.40.930.10">
    <property type="entry name" value="Mannitol-specific EII, Chain A"/>
    <property type="match status" value="1"/>
</dbReference>
<evidence type="ECO:0000259" key="13">
    <source>
        <dbReference type="Pfam" id="PF00955"/>
    </source>
</evidence>
<evidence type="ECO:0000313" key="15">
    <source>
        <dbReference type="EMBL" id="ELT99392.1"/>
    </source>
</evidence>
<keyword evidence="5" id="KW-0039">Anion exchange</keyword>
<dbReference type="AlphaFoldDB" id="R7U0M0"/>
<gene>
    <name evidence="15" type="ORF">CAPTEDRAFT_129057</name>
</gene>
<proteinExistence type="inferred from homology"/>
<comment type="subcellular location">
    <subcellularLocation>
        <location evidence="1">Cell membrane</location>
        <topology evidence="1">Multi-pass membrane protein</topology>
    </subcellularLocation>
    <subcellularLocation>
        <location evidence="11">Membrane</location>
        <topology evidence="11">Multi-pass membrane protein</topology>
    </subcellularLocation>
</comment>
<dbReference type="InterPro" id="IPR011531">
    <property type="entry name" value="HCO3_transpt-like_TM_dom"/>
</dbReference>
<dbReference type="SUPFAM" id="SSF55804">
    <property type="entry name" value="Phoshotransferase/anion transport protein"/>
    <property type="match status" value="1"/>
</dbReference>
<feature type="region of interest" description="Disordered" evidence="12">
    <location>
        <begin position="905"/>
        <end position="950"/>
    </location>
</feature>
<feature type="domain" description="Bicarbonate transporter-like transmembrane" evidence="13">
    <location>
        <begin position="363"/>
        <end position="543"/>
    </location>
</feature>
<dbReference type="FunFam" id="1.10.287.570:FF:000001">
    <property type="entry name" value="Anion exchange protein"/>
    <property type="match status" value="1"/>
</dbReference>
<evidence type="ECO:0000256" key="5">
    <source>
        <dbReference type="ARBA" id="ARBA00022681"/>
    </source>
</evidence>
<keyword evidence="9 11" id="KW-0472">Membrane</keyword>
<feature type="transmembrane region" description="Helical" evidence="11">
    <location>
        <begin position="831"/>
        <end position="848"/>
    </location>
</feature>
<feature type="transmembrane region" description="Helical" evidence="11">
    <location>
        <begin position="420"/>
        <end position="440"/>
    </location>
</feature>
<dbReference type="GO" id="GO:0015701">
    <property type="term" value="P:bicarbonate transport"/>
    <property type="evidence" value="ECO:0007669"/>
    <property type="project" value="TreeGrafter"/>
</dbReference>
<feature type="transmembrane region" description="Helical" evidence="11">
    <location>
        <begin position="568"/>
        <end position="588"/>
    </location>
</feature>
<keyword evidence="3 11" id="KW-0813">Transport</keyword>
<feature type="transmembrane region" description="Helical" evidence="11">
    <location>
        <begin position="600"/>
        <end position="621"/>
    </location>
</feature>
<feature type="transmembrane region" description="Helical" evidence="11">
    <location>
        <begin position="659"/>
        <end position="678"/>
    </location>
</feature>
<organism evidence="15">
    <name type="scientific">Capitella teleta</name>
    <name type="common">Polychaete worm</name>
    <dbReference type="NCBI Taxonomy" id="283909"/>
    <lineage>
        <taxon>Eukaryota</taxon>
        <taxon>Metazoa</taxon>
        <taxon>Spiralia</taxon>
        <taxon>Lophotrochozoa</taxon>
        <taxon>Annelida</taxon>
        <taxon>Polychaeta</taxon>
        <taxon>Sedentaria</taxon>
        <taxon>Scolecida</taxon>
        <taxon>Capitellidae</taxon>
        <taxon>Capitella</taxon>
    </lineage>
</organism>
<dbReference type="EMBL" id="KB306898">
    <property type="protein sequence ID" value="ELT99392.1"/>
    <property type="molecule type" value="Genomic_DNA"/>
</dbReference>